<feature type="region of interest" description="Disordered" evidence="5">
    <location>
        <begin position="399"/>
        <end position="447"/>
    </location>
</feature>
<dbReference type="Proteomes" id="UP000789390">
    <property type="component" value="Unassembled WGS sequence"/>
</dbReference>
<dbReference type="PANTHER" id="PTHR17598:SF13">
    <property type="entry name" value="DNA POLYMERASE DELTA SUBUNIT 3"/>
    <property type="match status" value="1"/>
</dbReference>
<keyword evidence="4" id="KW-0539">Nucleus</keyword>
<dbReference type="OrthoDB" id="514823at2759"/>
<dbReference type="GO" id="GO:1904161">
    <property type="term" value="P:DNA synthesis involved in UV-damage excision repair"/>
    <property type="evidence" value="ECO:0007669"/>
    <property type="project" value="TreeGrafter"/>
</dbReference>
<evidence type="ECO:0000256" key="2">
    <source>
        <dbReference type="ARBA" id="ARBA00017589"/>
    </source>
</evidence>
<dbReference type="Gene3D" id="3.90.1030.20">
    <property type="entry name" value="DNA polymerase delta, p66 (Cdc27) subunit, wHTH domain"/>
    <property type="match status" value="1"/>
</dbReference>
<sequence length="447" mass="49974">MADLSEMNNLLENVEEFINDENRIVTYEFISQSCGIHVNLAKTVLQKYIDNLKKNKKDSSYQVVYSLGGYVGKNLKFRLVRDNNLEEAKSKLEKIISLHVYSVQKGKLEKFGVLYNSNITEIKKSIQQCCGQSAISCPAAKLKSPAELASINAAVEVKKTAESVKPLTSTFKKDETKLESAPLKTEETAAEDKTQDKGTAKEKASSKLPPKKGGKPAIAAFFATQQAIGRVNPVKEPAEKKVIDEHPKKSVTQKRVIRCESSDDENKDINSSEEMKPTKRFKLTEEEKPLKSQETKAKAKKPQKKAKQSSKSCGKTQRKRIQQFSDSESNSEEDEDIVLSSPEMPPPMPAPMSEDDEDVLNATVVEPANKNKRSRKLVAKTFMDKDGFVVTTKEYETCEDKDAHEEPSVPKEKAEEVPKTEIKPTVKHPSPPGKTKQKSITSFFTRK</sequence>
<accession>A0A8J2WA39</accession>
<organism evidence="6 7">
    <name type="scientific">Daphnia galeata</name>
    <dbReference type="NCBI Taxonomy" id="27404"/>
    <lineage>
        <taxon>Eukaryota</taxon>
        <taxon>Metazoa</taxon>
        <taxon>Ecdysozoa</taxon>
        <taxon>Arthropoda</taxon>
        <taxon>Crustacea</taxon>
        <taxon>Branchiopoda</taxon>
        <taxon>Diplostraca</taxon>
        <taxon>Cladocera</taxon>
        <taxon>Anomopoda</taxon>
        <taxon>Daphniidae</taxon>
        <taxon>Daphnia</taxon>
    </lineage>
</organism>
<evidence type="ECO:0000256" key="5">
    <source>
        <dbReference type="SAM" id="MobiDB-lite"/>
    </source>
</evidence>
<feature type="compositionally biased region" description="Basic and acidic residues" evidence="5">
    <location>
        <begin position="236"/>
        <end position="248"/>
    </location>
</feature>
<dbReference type="Pfam" id="PF09507">
    <property type="entry name" value="CDC27"/>
    <property type="match status" value="1"/>
</dbReference>
<feature type="compositionally biased region" description="Basic residues" evidence="5">
    <location>
        <begin position="298"/>
        <end position="308"/>
    </location>
</feature>
<keyword evidence="7" id="KW-1185">Reference proteome</keyword>
<feature type="compositionally biased region" description="Low complexity" evidence="5">
    <location>
        <begin position="215"/>
        <end position="228"/>
    </location>
</feature>
<feature type="compositionally biased region" description="Basic and acidic residues" evidence="5">
    <location>
        <begin position="267"/>
        <end position="297"/>
    </location>
</feature>
<evidence type="ECO:0000256" key="1">
    <source>
        <dbReference type="ARBA" id="ARBA00004123"/>
    </source>
</evidence>
<evidence type="ECO:0000256" key="4">
    <source>
        <dbReference type="ARBA" id="ARBA00023242"/>
    </source>
</evidence>
<reference evidence="6" key="1">
    <citation type="submission" date="2021-11" db="EMBL/GenBank/DDBJ databases">
        <authorList>
            <person name="Schell T."/>
        </authorList>
    </citation>
    <scope>NUCLEOTIDE SEQUENCE</scope>
    <source>
        <strain evidence="6">M5</strain>
    </source>
</reference>
<proteinExistence type="predicted"/>
<dbReference type="GO" id="GO:0003887">
    <property type="term" value="F:DNA-directed DNA polymerase activity"/>
    <property type="evidence" value="ECO:0007669"/>
    <property type="project" value="TreeGrafter"/>
</dbReference>
<feature type="compositionally biased region" description="Basic and acidic residues" evidence="5">
    <location>
        <begin position="171"/>
        <end position="205"/>
    </location>
</feature>
<dbReference type="PANTHER" id="PTHR17598">
    <property type="entry name" value="DNA POLYMERASE DELTA SUBUNIT 3"/>
    <property type="match status" value="1"/>
</dbReference>
<comment type="caution">
    <text evidence="6">The sequence shown here is derived from an EMBL/GenBank/DDBJ whole genome shotgun (WGS) entry which is preliminary data.</text>
</comment>
<evidence type="ECO:0000313" key="6">
    <source>
        <dbReference type="EMBL" id="CAH0099159.1"/>
    </source>
</evidence>
<dbReference type="GO" id="GO:0006271">
    <property type="term" value="P:DNA strand elongation involved in DNA replication"/>
    <property type="evidence" value="ECO:0007669"/>
    <property type="project" value="TreeGrafter"/>
</dbReference>
<comment type="subcellular location">
    <subcellularLocation>
        <location evidence="1">Nucleus</location>
    </subcellularLocation>
</comment>
<dbReference type="AlphaFoldDB" id="A0A8J2WA39"/>
<name>A0A8J2WA39_9CRUS</name>
<dbReference type="InterPro" id="IPR041913">
    <property type="entry name" value="POLD3_sf"/>
</dbReference>
<gene>
    <name evidence="6" type="ORF">DGAL_LOCUS1273</name>
</gene>
<dbReference type="GO" id="GO:0006297">
    <property type="term" value="P:nucleotide-excision repair, DNA gap filling"/>
    <property type="evidence" value="ECO:0007669"/>
    <property type="project" value="TreeGrafter"/>
</dbReference>
<feature type="region of interest" description="Disordered" evidence="5">
    <location>
        <begin position="171"/>
        <end position="374"/>
    </location>
</feature>
<evidence type="ECO:0000256" key="3">
    <source>
        <dbReference type="ARBA" id="ARBA00022705"/>
    </source>
</evidence>
<dbReference type="FunFam" id="3.90.1030.20:FF:000002">
    <property type="entry name" value="DNA polymerase delta subunit"/>
    <property type="match status" value="1"/>
</dbReference>
<dbReference type="InterPro" id="IPR019038">
    <property type="entry name" value="POLD3"/>
</dbReference>
<dbReference type="GO" id="GO:0043625">
    <property type="term" value="C:delta DNA polymerase complex"/>
    <property type="evidence" value="ECO:0007669"/>
    <property type="project" value="InterPro"/>
</dbReference>
<evidence type="ECO:0000313" key="7">
    <source>
        <dbReference type="Proteomes" id="UP000789390"/>
    </source>
</evidence>
<feature type="compositionally biased region" description="Polar residues" evidence="5">
    <location>
        <begin position="438"/>
        <end position="447"/>
    </location>
</feature>
<keyword evidence="3" id="KW-0235">DNA replication</keyword>
<dbReference type="EMBL" id="CAKKLH010000014">
    <property type="protein sequence ID" value="CAH0099159.1"/>
    <property type="molecule type" value="Genomic_DNA"/>
</dbReference>
<feature type="compositionally biased region" description="Basic and acidic residues" evidence="5">
    <location>
        <begin position="399"/>
        <end position="424"/>
    </location>
</feature>
<protein>
    <recommendedName>
        <fullName evidence="2">DNA polymerase delta subunit 3</fullName>
    </recommendedName>
</protein>